<reference evidence="1" key="1">
    <citation type="submission" date="2020-12" db="EMBL/GenBank/DDBJ databases">
        <title>WGS assembly of Carya illinoinensis cv. Pawnee.</title>
        <authorList>
            <person name="Platts A."/>
            <person name="Shu S."/>
            <person name="Wright S."/>
            <person name="Barry K."/>
            <person name="Edger P."/>
            <person name="Pires J.C."/>
            <person name="Schmutz J."/>
        </authorList>
    </citation>
    <scope>NUCLEOTIDE SEQUENCE</scope>
    <source>
        <tissue evidence="1">Leaf</tissue>
    </source>
</reference>
<comment type="caution">
    <text evidence="1">The sequence shown here is derived from an EMBL/GenBank/DDBJ whole genome shotgun (WGS) entry which is preliminary data.</text>
</comment>
<dbReference type="AlphaFoldDB" id="A0A8T1QF51"/>
<gene>
    <name evidence="1" type="ORF">CIPAW_05G065600</name>
</gene>
<keyword evidence="2" id="KW-1185">Reference proteome</keyword>
<dbReference type="PANTHER" id="PTHR43139">
    <property type="entry name" value="SI:DKEY-122A22.2"/>
    <property type="match status" value="1"/>
</dbReference>
<evidence type="ECO:0000313" key="1">
    <source>
        <dbReference type="EMBL" id="KAG6653290.1"/>
    </source>
</evidence>
<dbReference type="EMBL" id="CM031813">
    <property type="protein sequence ID" value="KAG6653290.1"/>
    <property type="molecule type" value="Genomic_DNA"/>
</dbReference>
<evidence type="ECO:0000313" key="2">
    <source>
        <dbReference type="Proteomes" id="UP000811609"/>
    </source>
</evidence>
<accession>A0A8T1QF51</accession>
<organism evidence="1 2">
    <name type="scientific">Carya illinoinensis</name>
    <name type="common">Pecan</name>
    <dbReference type="NCBI Taxonomy" id="32201"/>
    <lineage>
        <taxon>Eukaryota</taxon>
        <taxon>Viridiplantae</taxon>
        <taxon>Streptophyta</taxon>
        <taxon>Embryophyta</taxon>
        <taxon>Tracheophyta</taxon>
        <taxon>Spermatophyta</taxon>
        <taxon>Magnoliopsida</taxon>
        <taxon>eudicotyledons</taxon>
        <taxon>Gunneridae</taxon>
        <taxon>Pentapetalae</taxon>
        <taxon>rosids</taxon>
        <taxon>fabids</taxon>
        <taxon>Fagales</taxon>
        <taxon>Juglandaceae</taxon>
        <taxon>Carya</taxon>
    </lineage>
</organism>
<dbReference type="PANTHER" id="PTHR43139:SF22">
    <property type="entry name" value="AB HYDROLASE-1 DOMAIN-CONTAINING PROTEIN"/>
    <property type="match status" value="1"/>
</dbReference>
<protein>
    <submittedName>
        <fullName evidence="1">Uncharacterized protein</fullName>
    </submittedName>
</protein>
<dbReference type="InterPro" id="IPR052370">
    <property type="entry name" value="Meta-cleavage_hydrolase"/>
</dbReference>
<dbReference type="Proteomes" id="UP000811609">
    <property type="component" value="Chromosome 5"/>
</dbReference>
<name>A0A8T1QF51_CARIL</name>
<proteinExistence type="predicted"/>
<sequence length="97" mass="11501">MFDHRKEKEELLEALVIDDKDFNLAHHPQVHLLWGENDIIFTMEVAENLKRQLRDGTTILKSIEKAGHFVQIERPFVYNRCLKEILETLLEDHGHKI</sequence>